<dbReference type="GO" id="GO:0006508">
    <property type="term" value="P:proteolysis"/>
    <property type="evidence" value="ECO:0007669"/>
    <property type="project" value="UniProtKB-KW"/>
</dbReference>
<evidence type="ECO:0000313" key="11">
    <source>
        <dbReference type="Proteomes" id="UP001146120"/>
    </source>
</evidence>
<evidence type="ECO:0000259" key="9">
    <source>
        <dbReference type="SMART" id="SM00848"/>
    </source>
</evidence>
<evidence type="ECO:0000256" key="6">
    <source>
        <dbReference type="ARBA" id="ARBA00023157"/>
    </source>
</evidence>
<reference evidence="10" key="1">
    <citation type="submission" date="2022-11" db="EMBL/GenBank/DDBJ databases">
        <authorList>
            <person name="Morgan W.R."/>
            <person name="Tartar A."/>
        </authorList>
    </citation>
    <scope>NUCLEOTIDE SEQUENCE</scope>
    <source>
        <strain evidence="10">ARSEF 373</strain>
    </source>
</reference>
<feature type="non-terminal residue" evidence="10">
    <location>
        <position position="1"/>
    </location>
</feature>
<evidence type="ECO:0008006" key="12">
    <source>
        <dbReference type="Google" id="ProtNLM"/>
    </source>
</evidence>
<comment type="similarity">
    <text evidence="1">Belongs to the peptidase C1 family.</text>
</comment>
<feature type="domain" description="Cathepsin propeptide inhibitor" evidence="9">
    <location>
        <begin position="25"/>
        <end position="82"/>
    </location>
</feature>
<evidence type="ECO:0000256" key="5">
    <source>
        <dbReference type="ARBA" id="ARBA00023145"/>
    </source>
</evidence>
<evidence type="ECO:0000313" key="10">
    <source>
        <dbReference type="EMBL" id="DBA03706.1"/>
    </source>
</evidence>
<feature type="domain" description="Peptidase C1A papain C-terminal" evidence="8">
    <location>
        <begin position="113"/>
        <end position="325"/>
    </location>
</feature>
<evidence type="ECO:0000256" key="2">
    <source>
        <dbReference type="ARBA" id="ARBA00022670"/>
    </source>
</evidence>
<dbReference type="PROSITE" id="PS00139">
    <property type="entry name" value="THIOL_PROTEASE_CYS"/>
    <property type="match status" value="1"/>
</dbReference>
<evidence type="ECO:0000259" key="8">
    <source>
        <dbReference type="SMART" id="SM00645"/>
    </source>
</evidence>
<accession>A0AAV2ZBM5</accession>
<feature type="signal peptide" evidence="7">
    <location>
        <begin position="1"/>
        <end position="15"/>
    </location>
</feature>
<evidence type="ECO:0000256" key="4">
    <source>
        <dbReference type="ARBA" id="ARBA00022801"/>
    </source>
</evidence>
<dbReference type="CDD" id="cd02248">
    <property type="entry name" value="Peptidase_C1A"/>
    <property type="match status" value="1"/>
</dbReference>
<dbReference type="InterPro" id="IPR013201">
    <property type="entry name" value="Prot_inhib_I29"/>
</dbReference>
<dbReference type="Pfam" id="PF00112">
    <property type="entry name" value="Peptidase_C1"/>
    <property type="match status" value="1"/>
</dbReference>
<dbReference type="InterPro" id="IPR000668">
    <property type="entry name" value="Peptidase_C1A_C"/>
</dbReference>
<dbReference type="SMART" id="SM00848">
    <property type="entry name" value="Inhibitor_I29"/>
    <property type="match status" value="1"/>
</dbReference>
<organism evidence="10 11">
    <name type="scientific">Lagenidium giganteum</name>
    <dbReference type="NCBI Taxonomy" id="4803"/>
    <lineage>
        <taxon>Eukaryota</taxon>
        <taxon>Sar</taxon>
        <taxon>Stramenopiles</taxon>
        <taxon>Oomycota</taxon>
        <taxon>Peronosporomycetes</taxon>
        <taxon>Pythiales</taxon>
        <taxon>Pythiaceae</taxon>
    </lineage>
</organism>
<sequence>VFSLLVACLASLAVAKTPQDYEKQFEEWMARHHMSFDDIREYAKRLEVFIDNDLFIEEHNQRLGRSFTLGHNEYSHLTFDEFQSMKKGLKLPADYVEKRLAQIPQTKVNASSAPDSIDWVTKGGVTPVKNQGQCGSCWAFSTTGSVEGAVFVSSGKLVSLSEQELVDCDENGDQGCNGGLMDHAFQWIEEQGGLCSEEDYAYKAAAGVCRSCNAVAKVTGFQDVDANDEGALKLAVAQQPVSVAIEADQREFQLYRSGVFNLTCGTALDHGVLVVGYGEDHGKKFWKVKNSWGETWGEEGYIRIARDIGTPAGECGIALSASYPHATLTDYVSDPAIELPEATELINELPTIEMQDLDQELLLEQLEEMVGGAEDVIVDNEMVEEEPQSVYAYFPGGY</sequence>
<dbReference type="PROSITE" id="PS00639">
    <property type="entry name" value="THIOL_PROTEASE_HIS"/>
    <property type="match status" value="1"/>
</dbReference>
<dbReference type="EMBL" id="DAKRPA010000016">
    <property type="protein sequence ID" value="DBA03706.1"/>
    <property type="molecule type" value="Genomic_DNA"/>
</dbReference>
<dbReference type="SUPFAM" id="SSF54001">
    <property type="entry name" value="Cysteine proteinases"/>
    <property type="match status" value="1"/>
</dbReference>
<evidence type="ECO:0000256" key="1">
    <source>
        <dbReference type="ARBA" id="ARBA00008455"/>
    </source>
</evidence>
<dbReference type="FunFam" id="3.90.70.10:FF:000067">
    <property type="entry name" value="Senescence-specific cysteine protease"/>
    <property type="match status" value="1"/>
</dbReference>
<proteinExistence type="inferred from homology"/>
<dbReference type="InterPro" id="IPR025660">
    <property type="entry name" value="Pept_his_AS"/>
</dbReference>
<keyword evidence="2" id="KW-0645">Protease</keyword>
<dbReference type="SMART" id="SM00645">
    <property type="entry name" value="Pept_C1"/>
    <property type="match status" value="1"/>
</dbReference>
<keyword evidence="4" id="KW-0378">Hydrolase</keyword>
<dbReference type="PRINTS" id="PR00705">
    <property type="entry name" value="PAPAIN"/>
</dbReference>
<dbReference type="GO" id="GO:0008234">
    <property type="term" value="F:cysteine-type peptidase activity"/>
    <property type="evidence" value="ECO:0007669"/>
    <property type="project" value="InterPro"/>
</dbReference>
<keyword evidence="3 7" id="KW-0732">Signal</keyword>
<dbReference type="InterPro" id="IPR039417">
    <property type="entry name" value="Peptidase_C1A_papain-like"/>
</dbReference>
<feature type="chain" id="PRO_5043954596" description="Cysteine protease" evidence="7">
    <location>
        <begin position="16"/>
        <end position="398"/>
    </location>
</feature>
<dbReference type="Proteomes" id="UP001146120">
    <property type="component" value="Unassembled WGS sequence"/>
</dbReference>
<dbReference type="InterPro" id="IPR038765">
    <property type="entry name" value="Papain-like_cys_pep_sf"/>
</dbReference>
<dbReference type="PANTHER" id="PTHR12411">
    <property type="entry name" value="CYSTEINE PROTEASE FAMILY C1-RELATED"/>
    <property type="match status" value="1"/>
</dbReference>
<keyword evidence="11" id="KW-1185">Reference proteome</keyword>
<dbReference type="InterPro" id="IPR000169">
    <property type="entry name" value="Pept_cys_AS"/>
</dbReference>
<gene>
    <name evidence="10" type="ORF">N0F65_004123</name>
</gene>
<dbReference type="Gene3D" id="3.90.70.10">
    <property type="entry name" value="Cysteine proteinases"/>
    <property type="match status" value="1"/>
</dbReference>
<name>A0AAV2ZBM5_9STRA</name>
<keyword evidence="6" id="KW-1015">Disulfide bond</keyword>
<protein>
    <recommendedName>
        <fullName evidence="12">Cysteine protease</fullName>
    </recommendedName>
</protein>
<evidence type="ECO:0000256" key="3">
    <source>
        <dbReference type="ARBA" id="ARBA00022729"/>
    </source>
</evidence>
<comment type="caution">
    <text evidence="10">The sequence shown here is derived from an EMBL/GenBank/DDBJ whole genome shotgun (WGS) entry which is preliminary data.</text>
</comment>
<keyword evidence="5" id="KW-0865">Zymogen</keyword>
<reference evidence="10" key="2">
    <citation type="journal article" date="2023" name="Microbiol Resour">
        <title>Decontamination and Annotation of the Draft Genome Sequence of the Oomycete Lagenidium giganteum ARSEF 373.</title>
        <authorList>
            <person name="Morgan W.R."/>
            <person name="Tartar A."/>
        </authorList>
    </citation>
    <scope>NUCLEOTIDE SEQUENCE</scope>
    <source>
        <strain evidence="10">ARSEF 373</strain>
    </source>
</reference>
<dbReference type="AlphaFoldDB" id="A0AAV2ZBM5"/>
<evidence type="ECO:0000256" key="7">
    <source>
        <dbReference type="SAM" id="SignalP"/>
    </source>
</evidence>
<dbReference type="InterPro" id="IPR013128">
    <property type="entry name" value="Peptidase_C1A"/>
</dbReference>
<dbReference type="Pfam" id="PF08246">
    <property type="entry name" value="Inhibitor_I29"/>
    <property type="match status" value="1"/>
</dbReference>